<feature type="binding site" evidence="12">
    <location>
        <position position="279"/>
    </location>
    <ligand>
        <name>FAD</name>
        <dbReference type="ChEBI" id="CHEBI:57692"/>
    </ligand>
</feature>
<evidence type="ECO:0000256" key="10">
    <source>
        <dbReference type="ARBA" id="ARBA00059220"/>
    </source>
</evidence>
<sequence>MAKKQACHLVWFRNDLRVTDNKALSSACADPDAKVLAVFTATPEQWRAHHLSSRQITFLHQNLIALRDSLAKLSIPLFCQTTPDFLSAAQWVLDFAQQQQVDHLYFNHQYELNEHRRDEWLIHHPQRAFRVHAFDDALLLPPKSVTNQKGEMYQVYTPFRRAFISQLVTTDFRSLPAPQPRGEALAIDDLSLPLFAHHAVDIAPHFPAGESAARQQLRQFCRLKVQHYQQHRDIPSIEGTSLLSPYLAIGVLSPRQCLNRLLAEYPPLFDSPDSGAFTWLNELIWREFYHHLLVAFPRLCRHQPFIEWTNHIQWNSSDADFKAWQLGQTGYPIVDAAMRQLNTTGWMHNRLRMITASFLVKDLLIDWRLGEQYFMQQLIDGTLAANNGGWQWSASTGTDAQPWFRIFNPTTQGKKFDPQGAFIRQWLPELQSVPDKYIHTPHEWAEANHVTLDYPAPIVDHKQARLATLAAFEAGKSDSVKHH</sequence>
<evidence type="ECO:0000256" key="7">
    <source>
        <dbReference type="ARBA" id="ARBA00022991"/>
    </source>
</evidence>
<evidence type="ECO:0000313" key="16">
    <source>
        <dbReference type="EMBL" id="AFH93724.1"/>
    </source>
</evidence>
<comment type="cofactor">
    <cofactor evidence="12">
        <name>FAD</name>
        <dbReference type="ChEBI" id="CHEBI:57692"/>
    </cofactor>
    <text evidence="12">Binds 1 FAD per subunit.</text>
</comment>
<dbReference type="GeneID" id="93517472"/>
<reference evidence="17" key="2">
    <citation type="submission" date="2012-04" db="EMBL/GenBank/DDBJ databases">
        <title>Complete genome sequence of Providencia stuartii clinical isolate MRSN 2154.</title>
        <authorList>
            <person name="Clifford R.J."/>
            <person name="Hang J."/>
            <person name="Riley M.C."/>
            <person name="Onmus-Leone F."/>
            <person name="Kuschner R.A."/>
            <person name="Lesho E.P."/>
            <person name="Waterman P.E."/>
        </authorList>
    </citation>
    <scope>NUCLEOTIDE SEQUENCE [LARGE SCALE GENOMIC DNA]</scope>
    <source>
        <strain evidence="17">MRSN 2154</strain>
    </source>
</reference>
<dbReference type="RefSeq" id="WP_014657027.1">
    <property type="nucleotide sequence ID" value="NC_017731.1"/>
</dbReference>
<dbReference type="Gene3D" id="3.40.50.620">
    <property type="entry name" value="HUPs"/>
    <property type="match status" value="1"/>
</dbReference>
<evidence type="ECO:0000256" key="11">
    <source>
        <dbReference type="ARBA" id="ARBA00083107"/>
    </source>
</evidence>
<keyword evidence="16" id="KW-0456">Lyase</keyword>
<comment type="cofactor">
    <cofactor evidence="1">
        <name>(6R)-5,10-methylene-5,6,7,8-tetrahydrofolate</name>
        <dbReference type="ChEBI" id="CHEBI:15636"/>
    </cofactor>
</comment>
<feature type="site" description="Electron transfer via tryptophanyl radical" evidence="13">
    <location>
        <position position="314"/>
    </location>
</feature>
<dbReference type="GO" id="GO:0003904">
    <property type="term" value="F:deoxyribodipyrimidine photo-lyase activity"/>
    <property type="evidence" value="ECO:0007669"/>
    <property type="project" value="UniProtKB-EC"/>
</dbReference>
<dbReference type="GO" id="GO:0071949">
    <property type="term" value="F:FAD binding"/>
    <property type="evidence" value="ECO:0007669"/>
    <property type="project" value="TreeGrafter"/>
</dbReference>
<dbReference type="GO" id="GO:0009416">
    <property type="term" value="P:response to light stimulus"/>
    <property type="evidence" value="ECO:0007669"/>
    <property type="project" value="TreeGrafter"/>
</dbReference>
<dbReference type="Gene3D" id="1.10.579.10">
    <property type="entry name" value="DNA Cyclobutane Dipyrimidine Photolyase, subunit A, domain 3"/>
    <property type="match status" value="1"/>
</dbReference>
<evidence type="ECO:0000256" key="2">
    <source>
        <dbReference type="ARBA" id="ARBA00005862"/>
    </source>
</evidence>
<dbReference type="InterPro" id="IPR002081">
    <property type="entry name" value="Cryptochrome/DNA_photolyase_1"/>
</dbReference>
<dbReference type="InterPro" id="IPR018394">
    <property type="entry name" value="DNA_photolyase_1_CS_C"/>
</dbReference>
<comment type="similarity">
    <text evidence="14">Belongs to the DNA photolyase family.</text>
</comment>
<dbReference type="SUPFAM" id="SSF48173">
    <property type="entry name" value="Cryptochrome/photolyase FAD-binding domain"/>
    <property type="match status" value="1"/>
</dbReference>
<dbReference type="PATRIC" id="fig|1157951.4.peg.1864"/>
<evidence type="ECO:0000256" key="6">
    <source>
        <dbReference type="ARBA" id="ARBA00022827"/>
    </source>
</evidence>
<evidence type="ECO:0000256" key="12">
    <source>
        <dbReference type="PIRSR" id="PIRSR602081-1"/>
    </source>
</evidence>
<dbReference type="SUPFAM" id="SSF52425">
    <property type="entry name" value="Cryptochrome/photolyase, N-terminal domain"/>
    <property type="match status" value="1"/>
</dbReference>
<dbReference type="NCBIfam" id="NF007955">
    <property type="entry name" value="PRK10674.1"/>
    <property type="match status" value="1"/>
</dbReference>
<dbReference type="PROSITE" id="PS00394">
    <property type="entry name" value="DNA_PHOTOLYASES_1_1"/>
    <property type="match status" value="1"/>
</dbReference>
<feature type="binding site" evidence="12">
    <location>
        <position position="228"/>
    </location>
    <ligand>
        <name>FAD</name>
        <dbReference type="ChEBI" id="CHEBI:57692"/>
    </ligand>
</feature>
<evidence type="ECO:0000256" key="4">
    <source>
        <dbReference type="ARBA" id="ARBA00014046"/>
    </source>
</evidence>
<protein>
    <recommendedName>
        <fullName evidence="4">Deoxyribodipyrimidine photo-lyase</fullName>
        <ecNumber evidence="3">4.1.99.3</ecNumber>
    </recommendedName>
    <alternativeName>
        <fullName evidence="8">DNA photolyase</fullName>
    </alternativeName>
    <alternativeName>
        <fullName evidence="11">Photoreactivating enzyme</fullName>
    </alternativeName>
</protein>
<dbReference type="InterPro" id="IPR036134">
    <property type="entry name" value="Crypto/Photolyase_FAD-like_sf"/>
</dbReference>
<gene>
    <name evidence="16" type="ordered locus">S70_09320</name>
</gene>
<comment type="similarity">
    <text evidence="2">Belongs to the DNA photolyase class-1 family.</text>
</comment>
<dbReference type="KEGG" id="psi:S70_09320"/>
<dbReference type="HOGENOM" id="CLU_010348_2_0_6"/>
<evidence type="ECO:0000256" key="9">
    <source>
        <dbReference type="ARBA" id="ARBA00033999"/>
    </source>
</evidence>
<feature type="site" description="Electron transfer via tryptophanyl radical" evidence="13">
    <location>
        <position position="390"/>
    </location>
</feature>
<evidence type="ECO:0000256" key="3">
    <source>
        <dbReference type="ARBA" id="ARBA00013149"/>
    </source>
</evidence>
<dbReference type="OrthoDB" id="9772484at2"/>
<dbReference type="Pfam" id="PF03441">
    <property type="entry name" value="FAD_binding_7"/>
    <property type="match status" value="1"/>
</dbReference>
<dbReference type="PROSITE" id="PS00691">
    <property type="entry name" value="DNA_PHOTOLYASES_1_2"/>
    <property type="match status" value="1"/>
</dbReference>
<evidence type="ECO:0000256" key="5">
    <source>
        <dbReference type="ARBA" id="ARBA00022630"/>
    </source>
</evidence>
<proteinExistence type="inferred from homology"/>
<evidence type="ECO:0000256" key="8">
    <source>
        <dbReference type="ARBA" id="ARBA00031671"/>
    </source>
</evidence>
<dbReference type="InterPro" id="IPR036155">
    <property type="entry name" value="Crypto/Photolyase_N_sf"/>
</dbReference>
<comment type="function">
    <text evidence="10">Involved in repair of UV radiation-induced DNA damage. Catalyzes the light-dependent monomerization (300-600 nm) of cyclobutyl pyrimidine dimers (in cis-syn configuration), which are formed between adjacent bases on the same DNA strand upon exposure to ultraviolet radiation.</text>
</comment>
<comment type="catalytic activity">
    <reaction evidence="9">
        <text>cyclobutadipyrimidine (in DNA) = 2 pyrimidine residues (in DNA).</text>
        <dbReference type="EC" id="4.1.99.3"/>
    </reaction>
</comment>
<evidence type="ECO:0000256" key="14">
    <source>
        <dbReference type="RuleBase" id="RU004182"/>
    </source>
</evidence>
<name>A0A140NIZ3_PROSM</name>
<keyword evidence="5 12" id="KW-0285">Flavoprotein</keyword>
<evidence type="ECO:0000256" key="1">
    <source>
        <dbReference type="ARBA" id="ARBA00001932"/>
    </source>
</evidence>
<evidence type="ECO:0000256" key="13">
    <source>
        <dbReference type="PIRSR" id="PIRSR602081-2"/>
    </source>
</evidence>
<dbReference type="AlphaFoldDB" id="A0A140NIZ3"/>
<feature type="binding site" evidence="12">
    <location>
        <begin position="240"/>
        <end position="244"/>
    </location>
    <ligand>
        <name>FAD</name>
        <dbReference type="ChEBI" id="CHEBI:57692"/>
    </ligand>
</feature>
<dbReference type="GO" id="GO:0003677">
    <property type="term" value="F:DNA binding"/>
    <property type="evidence" value="ECO:0007669"/>
    <property type="project" value="TreeGrafter"/>
</dbReference>
<dbReference type="InterPro" id="IPR005101">
    <property type="entry name" value="Cryptochr/Photolyase_FAD-bd"/>
</dbReference>
<organism evidence="16 17">
    <name type="scientific">Providencia stuartii (strain MRSN 2154)</name>
    <dbReference type="NCBI Taxonomy" id="1157951"/>
    <lineage>
        <taxon>Bacteria</taxon>
        <taxon>Pseudomonadati</taxon>
        <taxon>Pseudomonadota</taxon>
        <taxon>Gammaproteobacteria</taxon>
        <taxon>Enterobacterales</taxon>
        <taxon>Morganellaceae</taxon>
        <taxon>Providencia</taxon>
    </lineage>
</organism>
<dbReference type="InterPro" id="IPR006050">
    <property type="entry name" value="DNA_photolyase_N"/>
</dbReference>
<reference evidence="16 17" key="1">
    <citation type="journal article" date="2012" name="J. Bacteriol.">
        <title>Complete Genome Sequence of Providencia stuartii Clinical Isolate MRSN 2154.</title>
        <authorList>
            <person name="Clifford R.J."/>
            <person name="Hang J."/>
            <person name="Riley M.C."/>
            <person name="Onmus-Leone F."/>
            <person name="Kuschner R.A."/>
            <person name="Lesho E.P."/>
            <person name="Waterman P.E."/>
        </authorList>
    </citation>
    <scope>NUCLEOTIDE SEQUENCE [LARGE SCALE GENOMIC DNA]</scope>
    <source>
        <strain evidence="16 17">MRSN 2154</strain>
    </source>
</reference>
<dbReference type="PRINTS" id="PR00147">
    <property type="entry name" value="DNAPHOTLYASE"/>
</dbReference>
<feature type="site" description="Electron transfer via tryptophanyl radical" evidence="13">
    <location>
        <position position="367"/>
    </location>
</feature>
<evidence type="ECO:0000259" key="15">
    <source>
        <dbReference type="PROSITE" id="PS51645"/>
    </source>
</evidence>
<feature type="binding site" evidence="12">
    <location>
        <begin position="282"/>
        <end position="289"/>
    </location>
    <ligand>
        <name>FAD</name>
        <dbReference type="ChEBI" id="CHEBI:57692"/>
    </ligand>
</feature>
<dbReference type="PROSITE" id="PS51645">
    <property type="entry name" value="PHR_CRY_ALPHA_BETA"/>
    <property type="match status" value="1"/>
</dbReference>
<dbReference type="PANTHER" id="PTHR11455">
    <property type="entry name" value="CRYPTOCHROME"/>
    <property type="match status" value="1"/>
</dbReference>
<feature type="domain" description="Photolyase/cryptochrome alpha/beta" evidence="15">
    <location>
        <begin position="6"/>
        <end position="139"/>
    </location>
</feature>
<keyword evidence="7 14" id="KW-0157">Chromophore</keyword>
<keyword evidence="6 12" id="KW-0274">FAD</keyword>
<dbReference type="Proteomes" id="UP000005012">
    <property type="component" value="Chromosome"/>
</dbReference>
<dbReference type="InterPro" id="IPR014729">
    <property type="entry name" value="Rossmann-like_a/b/a_fold"/>
</dbReference>
<dbReference type="FunFam" id="1.10.579.10:FF:000003">
    <property type="entry name" value="Deoxyribodipyrimidine photo-lyase"/>
    <property type="match status" value="1"/>
</dbReference>
<dbReference type="Pfam" id="PF00875">
    <property type="entry name" value="DNA_photolyase"/>
    <property type="match status" value="1"/>
</dbReference>
<dbReference type="EC" id="4.1.99.3" evidence="3"/>
<dbReference type="EMBL" id="CP003488">
    <property type="protein sequence ID" value="AFH93724.1"/>
    <property type="molecule type" value="Genomic_DNA"/>
</dbReference>
<dbReference type="PANTHER" id="PTHR11455:SF9">
    <property type="entry name" value="CRYPTOCHROME CIRCADIAN CLOCK 5 ISOFORM X1"/>
    <property type="match status" value="1"/>
</dbReference>
<dbReference type="Gene3D" id="1.25.40.80">
    <property type="match status" value="1"/>
</dbReference>
<evidence type="ECO:0000313" key="17">
    <source>
        <dbReference type="Proteomes" id="UP000005012"/>
    </source>
</evidence>
<dbReference type="GO" id="GO:0000719">
    <property type="term" value="P:photoreactive repair"/>
    <property type="evidence" value="ECO:0007669"/>
    <property type="project" value="UniProtKB-ARBA"/>
</dbReference>
<accession>A0A140NIZ3</accession>